<dbReference type="OrthoDB" id="8590732at2"/>
<dbReference type="EMBL" id="SNXY01000007">
    <property type="protein sequence ID" value="TDP85599.1"/>
    <property type="molecule type" value="Genomic_DNA"/>
</dbReference>
<dbReference type="RefSeq" id="WP_126541435.1">
    <property type="nucleotide sequence ID" value="NZ_BSPM01000004.1"/>
</dbReference>
<evidence type="ECO:0000313" key="2">
    <source>
        <dbReference type="Proteomes" id="UP000294547"/>
    </source>
</evidence>
<keyword evidence="2" id="KW-1185">Reference proteome</keyword>
<evidence type="ECO:0000313" key="1">
    <source>
        <dbReference type="EMBL" id="TDP85599.1"/>
    </source>
</evidence>
<comment type="caution">
    <text evidence="1">The sequence shown here is derived from an EMBL/GenBank/DDBJ whole genome shotgun (WGS) entry which is preliminary data.</text>
</comment>
<dbReference type="Gene3D" id="1.10.3230.30">
    <property type="entry name" value="Phage gp6-like head-tail connector protein"/>
    <property type="match status" value="1"/>
</dbReference>
<protein>
    <recommendedName>
        <fullName evidence="3">PhiE125 gp8 family phage protein</fullName>
    </recommendedName>
</protein>
<sequence>MIRTSTITVAASAALVELDDVRDDLGISGTDADTFLTRAIARASGAVTGYLGFNPLAETVVDRFDAETGSCGGALVLLLSKIPVSAVAAVVEGGVNLTAEDYRLDARSGSLYRLNTSGRTSRWSVLPIVVTFTAGHATVPGDIAAAVLQMVRADYHGHDVDPAMKSEAVEGVSARSFYDRSRGPSLGPDVAAALDRYRIPGVA</sequence>
<accession>A0A4R6RGS4</accession>
<dbReference type="Proteomes" id="UP000294547">
    <property type="component" value="Unassembled WGS sequence"/>
</dbReference>
<reference evidence="1 2" key="1">
    <citation type="submission" date="2019-03" db="EMBL/GenBank/DDBJ databases">
        <title>Genomic Encyclopedia of Type Strains, Phase IV (KMG-IV): sequencing the most valuable type-strain genomes for metagenomic binning, comparative biology and taxonomic classification.</title>
        <authorList>
            <person name="Goeker M."/>
        </authorList>
    </citation>
    <scope>NUCLEOTIDE SEQUENCE [LARGE SCALE GENOMIC DNA]</scope>
    <source>
        <strain evidence="1 2">DSM 102969</strain>
    </source>
</reference>
<proteinExistence type="predicted"/>
<name>A0A4R6RGS4_9HYPH</name>
<evidence type="ECO:0008006" key="3">
    <source>
        <dbReference type="Google" id="ProtNLM"/>
    </source>
</evidence>
<dbReference type="AlphaFoldDB" id="A0A4R6RGS4"/>
<gene>
    <name evidence="1" type="ORF">EDD54_2454</name>
</gene>
<organism evidence="1 2">
    <name type="scientific">Oharaeibacter diazotrophicus</name>
    <dbReference type="NCBI Taxonomy" id="1920512"/>
    <lineage>
        <taxon>Bacteria</taxon>
        <taxon>Pseudomonadati</taxon>
        <taxon>Pseudomonadota</taxon>
        <taxon>Alphaproteobacteria</taxon>
        <taxon>Hyphomicrobiales</taxon>
        <taxon>Pleomorphomonadaceae</taxon>
        <taxon>Oharaeibacter</taxon>
    </lineage>
</organism>